<dbReference type="GO" id="GO:0006629">
    <property type="term" value="P:lipid metabolic process"/>
    <property type="evidence" value="ECO:0007669"/>
    <property type="project" value="UniProtKB-KW"/>
</dbReference>
<evidence type="ECO:0000256" key="4">
    <source>
        <dbReference type="ARBA" id="ARBA00022989"/>
    </source>
</evidence>
<dbReference type="EMBL" id="JABCRI010000003">
    <property type="protein sequence ID" value="KAF8409120.1"/>
    <property type="molecule type" value="Genomic_DNA"/>
</dbReference>
<feature type="transmembrane region" description="Helical" evidence="8">
    <location>
        <begin position="347"/>
        <end position="372"/>
    </location>
</feature>
<evidence type="ECO:0000256" key="2">
    <source>
        <dbReference type="ARBA" id="ARBA00022692"/>
    </source>
</evidence>
<evidence type="ECO:0000256" key="5">
    <source>
        <dbReference type="ARBA" id="ARBA00023098"/>
    </source>
</evidence>
<accession>A0A834ZP11</accession>
<comment type="caution">
    <text evidence="9">The sequence shown here is derived from an EMBL/GenBank/DDBJ whole genome shotgun (WGS) entry which is preliminary data.</text>
</comment>
<dbReference type="PANTHER" id="PTHR21212">
    <property type="entry name" value="BERNARDINELLI-SEIP CONGENITAL LIPODYSTROPHY 2 HOMOLOG BSCL2 PROTEIN"/>
    <property type="match status" value="1"/>
</dbReference>
<dbReference type="CDD" id="cd23995">
    <property type="entry name" value="Seipin_BSCL2_like"/>
    <property type="match status" value="1"/>
</dbReference>
<feature type="region of interest" description="Disordered" evidence="7">
    <location>
        <begin position="21"/>
        <end position="43"/>
    </location>
</feature>
<dbReference type="GO" id="GO:0140042">
    <property type="term" value="P:lipid droplet formation"/>
    <property type="evidence" value="ECO:0007669"/>
    <property type="project" value="UniProtKB-ARBA"/>
</dbReference>
<feature type="transmembrane region" description="Helical" evidence="8">
    <location>
        <begin position="568"/>
        <end position="593"/>
    </location>
</feature>
<evidence type="ECO:0000313" key="9">
    <source>
        <dbReference type="EMBL" id="KAF8409120.1"/>
    </source>
</evidence>
<organism evidence="9 10">
    <name type="scientific">Tetracentron sinense</name>
    <name type="common">Spur-leaf</name>
    <dbReference type="NCBI Taxonomy" id="13715"/>
    <lineage>
        <taxon>Eukaryota</taxon>
        <taxon>Viridiplantae</taxon>
        <taxon>Streptophyta</taxon>
        <taxon>Embryophyta</taxon>
        <taxon>Tracheophyta</taxon>
        <taxon>Spermatophyta</taxon>
        <taxon>Magnoliopsida</taxon>
        <taxon>Trochodendrales</taxon>
        <taxon>Trochodendraceae</taxon>
        <taxon>Tetracentron</taxon>
    </lineage>
</organism>
<evidence type="ECO:0000256" key="6">
    <source>
        <dbReference type="ARBA" id="ARBA00023136"/>
    </source>
</evidence>
<proteinExistence type="predicted"/>
<dbReference type="Gene3D" id="6.10.250.2200">
    <property type="match status" value="1"/>
</dbReference>
<feature type="transmembrane region" description="Helical" evidence="8">
    <location>
        <begin position="272"/>
        <end position="290"/>
    </location>
</feature>
<feature type="region of interest" description="Disordered" evidence="7">
    <location>
        <begin position="227"/>
        <end position="249"/>
    </location>
</feature>
<gene>
    <name evidence="9" type="ORF">HHK36_005193</name>
</gene>
<name>A0A834ZP11_TETSI</name>
<sequence length="618" mass="70069">MKSKNTCPSSNLTNRLQWKNTKIGDDCNSDDDQYSDALADYNSDDDQFSDALADYNSDDDQYSDALADYNSDDDQYFDPLDDTDADDYQFLDALDEFRLFDRVDDARSGEFLDLSTVSGIESVEGGAEEVVKATHSSENLSQHDLRRRSSFRNGRQGISGEDSNCNSPGISVISQAYEATTLKERRNKIYSALKEKEKVFERSDSSPFRLSSDRIGIVNEQNLENTTINSAENEHDDDSEVADSPSGDRDASSSNFLVFLAQLVIKAIGLQIRLMVSFFTFPVWLLYYSFMFVMNPFQYVRRCREYLMEKLLRIWGVFCERVTRFINEQFKVQKSIGKLAIRFGWGFFWSVYVCFMLVGLLLVAFIMGGFILRFVVEEPIEIIETLNFDYTKPSPVALIPIISCHSVSCGVRCKENVEVGKHVGSRVIPPNRKLQVTISLTLPESEYNRKLGIFQVRVDLLSAYGIVTASSRYPCMLRFTSQPIHFVETFLKTPPLVVGYSSESQMLNLKMRGLTEGNEPTACIKVVLEQRAEYRSGAGIPEIYAASMVLVSELPLFKRIIWNWKITLFIWISMMSFIMELMFVLVCCGPIIIPRIRPRDGSANNSSPQNTAAQLEGS</sequence>
<reference evidence="9 10" key="1">
    <citation type="submission" date="2020-04" db="EMBL/GenBank/DDBJ databases">
        <title>Plant Genome Project.</title>
        <authorList>
            <person name="Zhang R.-G."/>
        </authorList>
    </citation>
    <scope>NUCLEOTIDE SEQUENCE [LARGE SCALE GENOMIC DNA]</scope>
    <source>
        <strain evidence="9">YNK0</strain>
        <tissue evidence="9">Leaf</tissue>
    </source>
</reference>
<evidence type="ECO:0000256" key="1">
    <source>
        <dbReference type="ARBA" id="ARBA00004477"/>
    </source>
</evidence>
<evidence type="ECO:0000256" key="3">
    <source>
        <dbReference type="ARBA" id="ARBA00022824"/>
    </source>
</evidence>
<dbReference type="GO" id="GO:0005789">
    <property type="term" value="C:endoplasmic reticulum membrane"/>
    <property type="evidence" value="ECO:0007669"/>
    <property type="project" value="UniProtKB-SubCell"/>
</dbReference>
<dbReference type="OrthoDB" id="3990054at2759"/>
<keyword evidence="4 8" id="KW-1133">Transmembrane helix</keyword>
<evidence type="ECO:0000256" key="8">
    <source>
        <dbReference type="SAM" id="Phobius"/>
    </source>
</evidence>
<keyword evidence="5" id="KW-0443">Lipid metabolism</keyword>
<dbReference type="PANTHER" id="PTHR21212:SF0">
    <property type="entry name" value="SEIPIN"/>
    <property type="match status" value="1"/>
</dbReference>
<evidence type="ECO:0008006" key="11">
    <source>
        <dbReference type="Google" id="ProtNLM"/>
    </source>
</evidence>
<evidence type="ECO:0000256" key="7">
    <source>
        <dbReference type="SAM" id="MobiDB-lite"/>
    </source>
</evidence>
<protein>
    <recommendedName>
        <fullName evidence="11">Seipin</fullName>
    </recommendedName>
</protein>
<keyword evidence="6 8" id="KW-0472">Membrane</keyword>
<feature type="region of interest" description="Disordered" evidence="7">
    <location>
        <begin position="148"/>
        <end position="167"/>
    </location>
</feature>
<comment type="subcellular location">
    <subcellularLocation>
        <location evidence="1">Endoplasmic reticulum membrane</location>
        <topology evidence="1">Multi-pass membrane protein</topology>
    </subcellularLocation>
</comment>
<dbReference type="Pfam" id="PF06775">
    <property type="entry name" value="Seipin"/>
    <property type="match status" value="1"/>
</dbReference>
<dbReference type="InterPro" id="IPR009617">
    <property type="entry name" value="Seipin"/>
</dbReference>
<dbReference type="AlphaFoldDB" id="A0A834ZP11"/>
<keyword evidence="3" id="KW-0256">Endoplasmic reticulum</keyword>
<dbReference type="OMA" id="WNVAFRC"/>
<keyword evidence="10" id="KW-1185">Reference proteome</keyword>
<dbReference type="Proteomes" id="UP000655225">
    <property type="component" value="Unassembled WGS sequence"/>
</dbReference>
<keyword evidence="2 8" id="KW-0812">Transmembrane</keyword>
<evidence type="ECO:0000313" key="10">
    <source>
        <dbReference type="Proteomes" id="UP000655225"/>
    </source>
</evidence>